<dbReference type="RefSeq" id="WP_027293597.1">
    <property type="nucleotide sequence ID" value="NZ_CABMJZ010000118.1"/>
</dbReference>
<feature type="transmembrane region" description="Helical" evidence="1">
    <location>
        <begin position="64"/>
        <end position="88"/>
    </location>
</feature>
<keyword evidence="1" id="KW-0812">Transmembrane</keyword>
<accession>A0A4U8Q7R2</accession>
<sequence>MYSITTFYLILINLIGFLSMGLDKSKARRGKWRIKERTLFLIALVGGSTGSLCGMYFFRHKTKHRSFVIGIPAILILQAAGFVSYYFIF</sequence>
<protein>
    <recommendedName>
        <fullName evidence="4">DUF1294 domain-containing protein</fullName>
    </recommendedName>
</protein>
<name>A0A4U8Q7R2_9FIRM</name>
<keyword evidence="3" id="KW-1185">Reference proteome</keyword>
<dbReference type="InterPro" id="IPR010718">
    <property type="entry name" value="DUF1294"/>
</dbReference>
<comment type="caution">
    <text evidence="2">The sequence shown here is derived from an EMBL/GenBank/DDBJ whole genome shotgun (WGS) entry which is preliminary data.</text>
</comment>
<keyword evidence="1" id="KW-0472">Membrane</keyword>
<keyword evidence="1" id="KW-1133">Transmembrane helix</keyword>
<reference evidence="2 3" key="1">
    <citation type="journal article" date="2019" name="Anaerobe">
        <title>Detection of Robinsoniella peoriensis in multiple bone samples of a trauma patient.</title>
        <authorList>
            <person name="Schrottner P."/>
            <person name="Hartwich K."/>
            <person name="Bunk B."/>
            <person name="Schober I."/>
            <person name="Helbig S."/>
            <person name="Rudolph W.W."/>
            <person name="Gunzer F."/>
        </authorList>
    </citation>
    <scope>NUCLEOTIDE SEQUENCE [LARGE SCALE GENOMIC DNA]</scope>
    <source>
        <strain evidence="2 3">DSM 106044</strain>
    </source>
</reference>
<dbReference type="STRING" id="180332.GCA_000797495_03958"/>
<feature type="transmembrane region" description="Helical" evidence="1">
    <location>
        <begin position="6"/>
        <end position="22"/>
    </location>
</feature>
<dbReference type="AlphaFoldDB" id="A0A4U8Q7R2"/>
<gene>
    <name evidence="2" type="ORF">DSM106044_02131</name>
</gene>
<feature type="transmembrane region" description="Helical" evidence="1">
    <location>
        <begin position="38"/>
        <end position="58"/>
    </location>
</feature>
<dbReference type="OrthoDB" id="1698854at2"/>
<evidence type="ECO:0008006" key="4">
    <source>
        <dbReference type="Google" id="ProtNLM"/>
    </source>
</evidence>
<evidence type="ECO:0000256" key="1">
    <source>
        <dbReference type="SAM" id="Phobius"/>
    </source>
</evidence>
<proteinExistence type="predicted"/>
<dbReference type="PIRSF" id="PIRSF002599">
    <property type="entry name" value="Cold_shock_A"/>
    <property type="match status" value="1"/>
</dbReference>
<dbReference type="EMBL" id="QGQD01000045">
    <property type="protein sequence ID" value="TLD00931.1"/>
    <property type="molecule type" value="Genomic_DNA"/>
</dbReference>
<dbReference type="InterPro" id="IPR012156">
    <property type="entry name" value="Cold_shock_CspA"/>
</dbReference>
<evidence type="ECO:0000313" key="3">
    <source>
        <dbReference type="Proteomes" id="UP000306509"/>
    </source>
</evidence>
<dbReference type="GO" id="GO:0003676">
    <property type="term" value="F:nucleic acid binding"/>
    <property type="evidence" value="ECO:0007669"/>
    <property type="project" value="InterPro"/>
</dbReference>
<dbReference type="Pfam" id="PF06961">
    <property type="entry name" value="DUF1294"/>
    <property type="match status" value="1"/>
</dbReference>
<organism evidence="2 3">
    <name type="scientific">Robinsoniella peoriensis</name>
    <dbReference type="NCBI Taxonomy" id="180332"/>
    <lineage>
        <taxon>Bacteria</taxon>
        <taxon>Bacillati</taxon>
        <taxon>Bacillota</taxon>
        <taxon>Clostridia</taxon>
        <taxon>Lachnospirales</taxon>
        <taxon>Lachnospiraceae</taxon>
        <taxon>Robinsoniella</taxon>
    </lineage>
</organism>
<dbReference type="Proteomes" id="UP000306509">
    <property type="component" value="Unassembled WGS sequence"/>
</dbReference>
<evidence type="ECO:0000313" key="2">
    <source>
        <dbReference type="EMBL" id="TLD00931.1"/>
    </source>
</evidence>